<keyword evidence="3" id="KW-1185">Reference proteome</keyword>
<reference evidence="2 3" key="1">
    <citation type="submission" date="2024-03" db="EMBL/GenBank/DDBJ databases">
        <title>Human intestinal bacterial collection.</title>
        <authorList>
            <person name="Pauvert C."/>
            <person name="Hitch T.C.A."/>
            <person name="Clavel T."/>
        </authorList>
    </citation>
    <scope>NUCLEOTIDE SEQUENCE [LARGE SCALE GENOMIC DNA]</scope>
    <source>
        <strain evidence="2 3">CLA-SR-H024</strain>
    </source>
</reference>
<comment type="caution">
    <text evidence="2">The sequence shown here is derived from an EMBL/GenBank/DDBJ whole genome shotgun (WGS) entry which is preliminary data.</text>
</comment>
<evidence type="ECO:0000313" key="2">
    <source>
        <dbReference type="EMBL" id="MEQ2465527.1"/>
    </source>
</evidence>
<accession>A0ABV1EZL2</accession>
<sequence length="375" mass="43142">MSKNIKQLLDETIPSDITLSKENKQKILQTANTHMKRSTPPRRKLFRPIFSTLAIIGLLIILIGPSLLNRLSSYETFDTPLEKITIPNVDYSSFIRSIFIRSTNELIFADNKIIYSYSLTSHSQQVLVKSTEDIDIYKMAANENWLVWGKGNDDIYILNRKTQMQPKQLNNVIGDLQLKENRMIYSDAYGYNWINLTTMEEGIIHENLGIGRNSKADLYENILVIPEQFKTNNSNETVFYVYDITTLEQIGKYKVPYKSAEYVTLVNNKIYAAFSNEDESPTILGYIDLSNGNFHQIKTPPFNNFAIYKEFIALSVKKNNSDTVKLYQLQDDVLKELPTFNNINERLVVPRFTDDGTLIVNGESADFSMYIQVVE</sequence>
<dbReference type="EMBL" id="JBBMFN010000013">
    <property type="protein sequence ID" value="MEQ2465527.1"/>
    <property type="molecule type" value="Genomic_DNA"/>
</dbReference>
<protein>
    <submittedName>
        <fullName evidence="2">Uncharacterized protein</fullName>
    </submittedName>
</protein>
<dbReference type="RefSeq" id="WP_109768681.1">
    <property type="nucleotide sequence ID" value="NZ_JBBMFN010000013.1"/>
</dbReference>
<evidence type="ECO:0000256" key="1">
    <source>
        <dbReference type="SAM" id="Phobius"/>
    </source>
</evidence>
<organism evidence="2 3">
    <name type="scientific">Niallia hominis</name>
    <dbReference type="NCBI Taxonomy" id="3133173"/>
    <lineage>
        <taxon>Bacteria</taxon>
        <taxon>Bacillati</taxon>
        <taxon>Bacillota</taxon>
        <taxon>Bacilli</taxon>
        <taxon>Bacillales</taxon>
        <taxon>Bacillaceae</taxon>
        <taxon>Niallia</taxon>
    </lineage>
</organism>
<feature type="transmembrane region" description="Helical" evidence="1">
    <location>
        <begin position="45"/>
        <end position="68"/>
    </location>
</feature>
<keyword evidence="1" id="KW-1133">Transmembrane helix</keyword>
<name>A0ABV1EZL2_9BACI</name>
<keyword evidence="1" id="KW-0472">Membrane</keyword>
<gene>
    <name evidence="2" type="ORF">WMO63_07585</name>
</gene>
<dbReference type="SUPFAM" id="SSF82171">
    <property type="entry name" value="DPP6 N-terminal domain-like"/>
    <property type="match status" value="1"/>
</dbReference>
<proteinExistence type="predicted"/>
<dbReference type="Proteomes" id="UP001465426">
    <property type="component" value="Unassembled WGS sequence"/>
</dbReference>
<keyword evidence="1" id="KW-0812">Transmembrane</keyword>
<evidence type="ECO:0000313" key="3">
    <source>
        <dbReference type="Proteomes" id="UP001465426"/>
    </source>
</evidence>